<organism evidence="2 3">
    <name type="scientific">Rhizobium daejeonense</name>
    <dbReference type="NCBI Taxonomy" id="240521"/>
    <lineage>
        <taxon>Bacteria</taxon>
        <taxon>Pseudomonadati</taxon>
        <taxon>Pseudomonadota</taxon>
        <taxon>Alphaproteobacteria</taxon>
        <taxon>Hyphomicrobiales</taxon>
        <taxon>Rhizobiaceae</taxon>
        <taxon>Rhizobium/Agrobacterium group</taxon>
        <taxon>Rhizobium</taxon>
    </lineage>
</organism>
<protein>
    <submittedName>
        <fullName evidence="2">Uroporphyrinogen-III synthase</fullName>
        <ecNumber evidence="2">4.2.1.75</ecNumber>
    </submittedName>
</protein>
<evidence type="ECO:0000313" key="2">
    <source>
        <dbReference type="EMBL" id="NGO65429.1"/>
    </source>
</evidence>
<evidence type="ECO:0000259" key="1">
    <source>
        <dbReference type="Pfam" id="PF02602"/>
    </source>
</evidence>
<dbReference type="SUPFAM" id="SSF69618">
    <property type="entry name" value="HemD-like"/>
    <property type="match status" value="1"/>
</dbReference>
<dbReference type="NCBIfam" id="NF006621">
    <property type="entry name" value="PRK09189.1"/>
    <property type="match status" value="1"/>
</dbReference>
<keyword evidence="2" id="KW-0456">Lyase</keyword>
<reference evidence="2 3" key="1">
    <citation type="submission" date="2020-02" db="EMBL/GenBank/DDBJ databases">
        <title>Genome sequence of the type strain CCBAU10050 of Rhizobium daejeonense.</title>
        <authorList>
            <person name="Gao J."/>
            <person name="Sun J."/>
        </authorList>
    </citation>
    <scope>NUCLEOTIDE SEQUENCE [LARGE SCALE GENOMIC DNA]</scope>
    <source>
        <strain evidence="2 3">CCBAU10050</strain>
    </source>
</reference>
<gene>
    <name evidence="2" type="ORF">G6N76_17295</name>
</gene>
<dbReference type="GO" id="GO:0033014">
    <property type="term" value="P:tetrapyrrole biosynthetic process"/>
    <property type="evidence" value="ECO:0007669"/>
    <property type="project" value="InterPro"/>
</dbReference>
<sequence>MRVLVTRPEPSATRTAEKLRLMGHDPVVLPLARAVHDTPATRAALDFPHAAIAVTSAEAIRTLEELGADAISPYREDLFFAVGAASAEAARRLGFQQVVAGDGDGAALAAIIARDLEGRNSAGRPLLYLAGKPRAFGLEEALEERHIPASICECYRMENTSITEQALQDSLTAPPVDAILFYSVESVRRFFALPFTKACKHTLEEVKFLCLSERIRNAIPPQLQQKAGVARLPTEASLLALL</sequence>
<keyword evidence="3" id="KW-1185">Reference proteome</keyword>
<dbReference type="AlphaFoldDB" id="A0A6M1S2D7"/>
<feature type="domain" description="Tetrapyrrole biosynthesis uroporphyrinogen III synthase" evidence="1">
    <location>
        <begin position="14"/>
        <end position="239"/>
    </location>
</feature>
<evidence type="ECO:0000313" key="3">
    <source>
        <dbReference type="Proteomes" id="UP000477849"/>
    </source>
</evidence>
<dbReference type="CDD" id="cd06578">
    <property type="entry name" value="HemD"/>
    <property type="match status" value="1"/>
</dbReference>
<name>A0A6M1S2D7_9HYPH</name>
<dbReference type="RefSeq" id="WP_163902029.1">
    <property type="nucleotide sequence ID" value="NZ_CP048427.1"/>
</dbReference>
<comment type="caution">
    <text evidence="2">The sequence shown here is derived from an EMBL/GenBank/DDBJ whole genome shotgun (WGS) entry which is preliminary data.</text>
</comment>
<dbReference type="Proteomes" id="UP000477849">
    <property type="component" value="Unassembled WGS sequence"/>
</dbReference>
<proteinExistence type="predicted"/>
<dbReference type="Pfam" id="PF02602">
    <property type="entry name" value="HEM4"/>
    <property type="match status" value="1"/>
</dbReference>
<dbReference type="InterPro" id="IPR036108">
    <property type="entry name" value="4pyrrol_syn_uPrphyn_synt_sf"/>
</dbReference>
<dbReference type="EC" id="4.2.1.75" evidence="2"/>
<dbReference type="EMBL" id="JAAKZH010000005">
    <property type="protein sequence ID" value="NGO65429.1"/>
    <property type="molecule type" value="Genomic_DNA"/>
</dbReference>
<dbReference type="GO" id="GO:0004852">
    <property type="term" value="F:uroporphyrinogen-III synthase activity"/>
    <property type="evidence" value="ECO:0007669"/>
    <property type="project" value="UniProtKB-EC"/>
</dbReference>
<accession>A0A6M1S2D7</accession>
<dbReference type="Gene3D" id="3.40.50.10090">
    <property type="match status" value="2"/>
</dbReference>
<dbReference type="InterPro" id="IPR003754">
    <property type="entry name" value="4pyrrol_synth_uPrphyn_synth"/>
</dbReference>